<comment type="caution">
    <text evidence="1">The sequence shown here is derived from an EMBL/GenBank/DDBJ whole genome shotgun (WGS) entry which is preliminary data.</text>
</comment>
<sequence length="140" mass="15937">MGNGISQWLGLELPLRGRPSSKPGSTFLSYVSFKQLNITCFRGEGKHHEEIMPLGELRTHCQKYGYDIEKLKVTGKVQGKRFLVRSSMRWSDQIRCSHAATIYDTLEVAGEKEMAYYHEKESHGLGWSRPSYMSTTEGGF</sequence>
<gene>
    <name evidence="1" type="primary">jg14286</name>
    <name evidence="1" type="ORF">PAEG_LOCUS16897</name>
</gene>
<evidence type="ECO:0000313" key="1">
    <source>
        <dbReference type="EMBL" id="CAH2240300.1"/>
    </source>
</evidence>
<name>A0A8S4RPN1_9NEOP</name>
<proteinExistence type="predicted"/>
<organism evidence="1 2">
    <name type="scientific">Pararge aegeria aegeria</name>
    <dbReference type="NCBI Taxonomy" id="348720"/>
    <lineage>
        <taxon>Eukaryota</taxon>
        <taxon>Metazoa</taxon>
        <taxon>Ecdysozoa</taxon>
        <taxon>Arthropoda</taxon>
        <taxon>Hexapoda</taxon>
        <taxon>Insecta</taxon>
        <taxon>Pterygota</taxon>
        <taxon>Neoptera</taxon>
        <taxon>Endopterygota</taxon>
        <taxon>Lepidoptera</taxon>
        <taxon>Glossata</taxon>
        <taxon>Ditrysia</taxon>
        <taxon>Papilionoidea</taxon>
        <taxon>Nymphalidae</taxon>
        <taxon>Satyrinae</taxon>
        <taxon>Satyrini</taxon>
        <taxon>Parargina</taxon>
        <taxon>Pararge</taxon>
    </lineage>
</organism>
<evidence type="ECO:0000313" key="2">
    <source>
        <dbReference type="Proteomes" id="UP000838756"/>
    </source>
</evidence>
<reference evidence="1" key="1">
    <citation type="submission" date="2022-03" db="EMBL/GenBank/DDBJ databases">
        <authorList>
            <person name="Lindestad O."/>
        </authorList>
    </citation>
    <scope>NUCLEOTIDE SEQUENCE</scope>
</reference>
<accession>A0A8S4RPN1</accession>
<protein>
    <submittedName>
        <fullName evidence="1">Jg14286 protein</fullName>
    </submittedName>
</protein>
<dbReference type="Proteomes" id="UP000838756">
    <property type="component" value="Unassembled WGS sequence"/>
</dbReference>
<dbReference type="EMBL" id="CAKXAJ010025493">
    <property type="protein sequence ID" value="CAH2240300.1"/>
    <property type="molecule type" value="Genomic_DNA"/>
</dbReference>
<dbReference type="AlphaFoldDB" id="A0A8S4RPN1"/>
<keyword evidence="2" id="KW-1185">Reference proteome</keyword>